<organism evidence="2 3">
    <name type="scientific">Anopheles christyi</name>
    <dbReference type="NCBI Taxonomy" id="43041"/>
    <lineage>
        <taxon>Eukaryota</taxon>
        <taxon>Metazoa</taxon>
        <taxon>Ecdysozoa</taxon>
        <taxon>Arthropoda</taxon>
        <taxon>Hexapoda</taxon>
        <taxon>Insecta</taxon>
        <taxon>Pterygota</taxon>
        <taxon>Neoptera</taxon>
        <taxon>Endopterygota</taxon>
        <taxon>Diptera</taxon>
        <taxon>Nematocera</taxon>
        <taxon>Culicoidea</taxon>
        <taxon>Culicidae</taxon>
        <taxon>Anophelinae</taxon>
        <taxon>Anopheles</taxon>
    </lineage>
</organism>
<evidence type="ECO:0000313" key="2">
    <source>
        <dbReference type="EnsemblMetazoa" id="ACHR006134-PA"/>
    </source>
</evidence>
<feature type="domain" description="MADF" evidence="1">
    <location>
        <begin position="147"/>
        <end position="236"/>
    </location>
</feature>
<evidence type="ECO:0000259" key="1">
    <source>
        <dbReference type="PROSITE" id="PS51029"/>
    </source>
</evidence>
<dbReference type="Proteomes" id="UP000075881">
    <property type="component" value="Unassembled WGS sequence"/>
</dbReference>
<evidence type="ECO:0000313" key="3">
    <source>
        <dbReference type="Proteomes" id="UP000075881"/>
    </source>
</evidence>
<dbReference type="InterPro" id="IPR039353">
    <property type="entry name" value="TF_Adf1"/>
</dbReference>
<dbReference type="AlphaFoldDB" id="A0A182K5U9"/>
<dbReference type="SMART" id="SM00595">
    <property type="entry name" value="MADF"/>
    <property type="match status" value="2"/>
</dbReference>
<dbReference type="EnsemblMetazoa" id="ACHR006134-RA">
    <property type="protein sequence ID" value="ACHR006134-PA"/>
    <property type="gene ID" value="ACHR006134"/>
</dbReference>
<reference evidence="3" key="1">
    <citation type="submission" date="2013-03" db="EMBL/GenBank/DDBJ databases">
        <title>The Genome Sequence of Anopheles christyi ACHKN1017.</title>
        <authorList>
            <consortium name="The Broad Institute Genomics Platform"/>
            <person name="Neafsey D.E."/>
            <person name="Besansky N."/>
            <person name="Walker B."/>
            <person name="Young S.K."/>
            <person name="Zeng Q."/>
            <person name="Gargeya S."/>
            <person name="Fitzgerald M."/>
            <person name="Haas B."/>
            <person name="Abouelleil A."/>
            <person name="Allen A.W."/>
            <person name="Alvarado L."/>
            <person name="Arachchi H.M."/>
            <person name="Berlin A.M."/>
            <person name="Chapman S.B."/>
            <person name="Gainer-Dewar J."/>
            <person name="Goldberg J."/>
            <person name="Griggs A."/>
            <person name="Gujja S."/>
            <person name="Hansen M."/>
            <person name="Howarth C."/>
            <person name="Imamovic A."/>
            <person name="Ireland A."/>
            <person name="Larimer J."/>
            <person name="McCowan C."/>
            <person name="Murphy C."/>
            <person name="Pearson M."/>
            <person name="Poon T.W."/>
            <person name="Priest M."/>
            <person name="Roberts A."/>
            <person name="Saif S."/>
            <person name="Shea T."/>
            <person name="Sisk P."/>
            <person name="Sykes S."/>
            <person name="Wortman J."/>
            <person name="Nusbaum C."/>
            <person name="Birren B."/>
        </authorList>
    </citation>
    <scope>NUCLEOTIDE SEQUENCE [LARGE SCALE GENOMIC DNA]</scope>
    <source>
        <strain evidence="3">ACHKN1017</strain>
    </source>
</reference>
<dbReference type="VEuPathDB" id="VectorBase:ACHR006134"/>
<dbReference type="PROSITE" id="PS51029">
    <property type="entry name" value="MADF"/>
    <property type="match status" value="2"/>
</dbReference>
<protein>
    <recommendedName>
        <fullName evidence="1">MADF domain-containing protein</fullName>
    </recommendedName>
</protein>
<accession>A0A182K5U9</accession>
<dbReference type="GO" id="GO:0005634">
    <property type="term" value="C:nucleus"/>
    <property type="evidence" value="ECO:0007669"/>
    <property type="project" value="TreeGrafter"/>
</dbReference>
<reference evidence="2" key="2">
    <citation type="submission" date="2020-05" db="UniProtKB">
        <authorList>
            <consortium name="EnsemblMetazoa"/>
        </authorList>
    </citation>
    <scope>IDENTIFICATION</scope>
    <source>
        <strain evidence="2">ACHKN1017</strain>
    </source>
</reference>
<dbReference type="PANTHER" id="PTHR12243">
    <property type="entry name" value="MADF DOMAIN TRANSCRIPTION FACTOR"/>
    <property type="match status" value="1"/>
</dbReference>
<dbReference type="Pfam" id="PF10545">
    <property type="entry name" value="MADF_DNA_bdg"/>
    <property type="match status" value="2"/>
</dbReference>
<dbReference type="GO" id="GO:0005667">
    <property type="term" value="C:transcription regulator complex"/>
    <property type="evidence" value="ECO:0007669"/>
    <property type="project" value="TreeGrafter"/>
</dbReference>
<dbReference type="PANTHER" id="PTHR12243:SF69">
    <property type="entry name" value="SI:CH73-59F11.3"/>
    <property type="match status" value="1"/>
</dbReference>
<proteinExistence type="predicted"/>
<feature type="domain" description="MADF" evidence="1">
    <location>
        <begin position="15"/>
        <end position="108"/>
    </location>
</feature>
<keyword evidence="3" id="KW-1185">Reference proteome</keyword>
<dbReference type="InterPro" id="IPR006578">
    <property type="entry name" value="MADF-dom"/>
</dbReference>
<sequence length="245" mass="28634">MSEFLVKLKEEVVLTLINTLRRTPVLWKQDEPGYRDLGVQQEAWNSVAEQFGVPVDNLKEKWKMLRTQFRANLSKIRSRSMNGADGEPSYQPTWFAFEAMKFLRETPECAMPKTVNIPAKHVTATSSVEDSSGGYPYETDAQEVILELIKEIKQKPVLWDITHPLHKNAAVQFRAWKTLSDRLNLPITDMKRKWQHLRVQFRNNLRKVESMSTPEEVYEPSWFAFEAMQFIRRNYSTDPEKPVVT</sequence>
<dbReference type="STRING" id="43041.A0A182K5U9"/>
<name>A0A182K5U9_9DIPT</name>
<dbReference type="GO" id="GO:0006357">
    <property type="term" value="P:regulation of transcription by RNA polymerase II"/>
    <property type="evidence" value="ECO:0007669"/>
    <property type="project" value="TreeGrafter"/>
</dbReference>